<reference evidence="1 2" key="1">
    <citation type="submission" date="2024-09" db="EMBL/GenBank/DDBJ databases">
        <authorList>
            <person name="Sun Q."/>
            <person name="Mori K."/>
        </authorList>
    </citation>
    <scope>NUCLEOTIDE SEQUENCE [LARGE SCALE GENOMIC DNA]</scope>
    <source>
        <strain evidence="1 2">NCAIM B.02529</strain>
    </source>
</reference>
<sequence>MDKEVLQNWVERIESRSDLFPLVMDKTLSVAFFSGEEQLFVIFTNGSCITSTSAPNQLDIMIEAKPFILKDIWQGTCRLLSVPNHLIKMNGSYKNLLWIESLFHLARPL</sequence>
<evidence type="ECO:0000313" key="2">
    <source>
        <dbReference type="Proteomes" id="UP001589836"/>
    </source>
</evidence>
<dbReference type="EMBL" id="JBHLTP010000008">
    <property type="protein sequence ID" value="MFC0523842.1"/>
    <property type="molecule type" value="Genomic_DNA"/>
</dbReference>
<protein>
    <recommendedName>
        <fullName evidence="3">SCP2 domain-containing protein</fullName>
    </recommendedName>
</protein>
<gene>
    <name evidence="1" type="ORF">ACFFGV_09765</name>
</gene>
<organism evidence="1 2">
    <name type="scientific">Pontibacillus salicampi</name>
    <dbReference type="NCBI Taxonomy" id="1449801"/>
    <lineage>
        <taxon>Bacteria</taxon>
        <taxon>Bacillati</taxon>
        <taxon>Bacillota</taxon>
        <taxon>Bacilli</taxon>
        <taxon>Bacillales</taxon>
        <taxon>Bacillaceae</taxon>
        <taxon>Pontibacillus</taxon>
    </lineage>
</organism>
<proteinExistence type="predicted"/>
<accession>A0ABV6LN48</accession>
<evidence type="ECO:0000313" key="1">
    <source>
        <dbReference type="EMBL" id="MFC0523842.1"/>
    </source>
</evidence>
<evidence type="ECO:0008006" key="3">
    <source>
        <dbReference type="Google" id="ProtNLM"/>
    </source>
</evidence>
<dbReference type="Proteomes" id="UP001589836">
    <property type="component" value="Unassembled WGS sequence"/>
</dbReference>
<keyword evidence="2" id="KW-1185">Reference proteome</keyword>
<dbReference type="RefSeq" id="WP_377347165.1">
    <property type="nucleotide sequence ID" value="NZ_JBHLTP010000008.1"/>
</dbReference>
<name>A0ABV6LN48_9BACI</name>
<comment type="caution">
    <text evidence="1">The sequence shown here is derived from an EMBL/GenBank/DDBJ whole genome shotgun (WGS) entry which is preliminary data.</text>
</comment>